<dbReference type="Proteomes" id="UP001194746">
    <property type="component" value="Unassembled WGS sequence"/>
</dbReference>
<dbReference type="Gene3D" id="3.60.21.10">
    <property type="match status" value="1"/>
</dbReference>
<dbReference type="SUPFAM" id="SSF56300">
    <property type="entry name" value="Metallo-dependent phosphatases"/>
    <property type="match status" value="1"/>
</dbReference>
<dbReference type="GO" id="GO:0016787">
    <property type="term" value="F:hydrolase activity"/>
    <property type="evidence" value="ECO:0007669"/>
    <property type="project" value="InterPro"/>
</dbReference>
<dbReference type="PANTHER" id="PTHR12905">
    <property type="entry name" value="METALLOPHOSPHOESTERASE"/>
    <property type="match status" value="1"/>
</dbReference>
<dbReference type="InterPro" id="IPR029052">
    <property type="entry name" value="Metallo-depent_PP-like"/>
</dbReference>
<feature type="compositionally biased region" description="Basic and acidic residues" evidence="1">
    <location>
        <begin position="100"/>
        <end position="113"/>
    </location>
</feature>
<reference evidence="3" key="1">
    <citation type="journal article" date="2019" name="Beilstein J. Org. Chem.">
        <title>Nanangenines: drimane sesquiterpenoids as the dominant metabolite cohort of a novel Australian fungus, Aspergillus nanangensis.</title>
        <authorList>
            <person name="Lacey H.J."/>
            <person name="Gilchrist C.L.M."/>
            <person name="Crombie A."/>
            <person name="Kalaitzis J.A."/>
            <person name="Vuong D."/>
            <person name="Rutledge P.J."/>
            <person name="Turner P."/>
            <person name="Pitt J.I."/>
            <person name="Lacey E."/>
            <person name="Chooi Y.H."/>
            <person name="Piggott A.M."/>
        </authorList>
    </citation>
    <scope>NUCLEOTIDE SEQUENCE</scope>
    <source>
        <strain evidence="3">MST-FP2251</strain>
    </source>
</reference>
<comment type="caution">
    <text evidence="3">The sequence shown here is derived from an EMBL/GenBank/DDBJ whole genome shotgun (WGS) entry which is preliminary data.</text>
</comment>
<name>A0AAD4CFZ1_ASPNN</name>
<evidence type="ECO:0000313" key="4">
    <source>
        <dbReference type="Proteomes" id="UP001194746"/>
    </source>
</evidence>
<dbReference type="Pfam" id="PF00149">
    <property type="entry name" value="Metallophos"/>
    <property type="match status" value="1"/>
</dbReference>
<feature type="region of interest" description="Disordered" evidence="1">
    <location>
        <begin position="100"/>
        <end position="124"/>
    </location>
</feature>
<dbReference type="PANTHER" id="PTHR12905:SF0">
    <property type="entry name" value="CALCINEURIN-LIKE PHOSPHOESTERASE DOMAIN-CONTAINING PROTEIN"/>
    <property type="match status" value="1"/>
</dbReference>
<accession>A0AAD4CFZ1</accession>
<protein>
    <recommendedName>
        <fullName evidence="2">Calcineurin-like phosphoesterase domain-containing protein</fullName>
    </recommendedName>
</protein>
<dbReference type="InterPro" id="IPR004843">
    <property type="entry name" value="Calcineurin-like_PHP"/>
</dbReference>
<reference evidence="3" key="2">
    <citation type="submission" date="2020-02" db="EMBL/GenBank/DDBJ databases">
        <authorList>
            <person name="Gilchrist C.L.M."/>
            <person name="Chooi Y.-H."/>
        </authorList>
    </citation>
    <scope>NUCLEOTIDE SEQUENCE</scope>
    <source>
        <strain evidence="3">MST-FP2251</strain>
    </source>
</reference>
<feature type="domain" description="Calcineurin-like phosphoesterase" evidence="2">
    <location>
        <begin position="9"/>
        <end position="268"/>
    </location>
</feature>
<evidence type="ECO:0000256" key="1">
    <source>
        <dbReference type="SAM" id="MobiDB-lite"/>
    </source>
</evidence>
<sequence>MSPPTIKTRLCLISDTHTFLPNPPTNTSVAYRYPLPKADILIHAGDLTKVGRRNEHLATLSMLKSADAELKIVIAGNHDITLDADYYAAEGHFRHRYRSDHLAPRPTAGKERFSSNTESEGALEDPEEIKALYTGEEARGAGIRYMEEGTRTFFLSNGAQFTVYASPWTPEFCRWAFAYDRSVDRFNPAEAAKEEESASVENEGALERFVATNPIPDYPGVDIVLTHGPPYGVLDRVVGSHESVGCEHLFRAVSRAKPRLHVFGHIHEGYGATRLEWGTRNESIIRCDKETTLEDRCAHVDVSRDAKSPLRVGDETLFINASVVTVQYRPMNAPWLVDLELPVK</sequence>
<proteinExistence type="predicted"/>
<organism evidence="3 4">
    <name type="scientific">Aspergillus nanangensis</name>
    <dbReference type="NCBI Taxonomy" id="2582783"/>
    <lineage>
        <taxon>Eukaryota</taxon>
        <taxon>Fungi</taxon>
        <taxon>Dikarya</taxon>
        <taxon>Ascomycota</taxon>
        <taxon>Pezizomycotina</taxon>
        <taxon>Eurotiomycetes</taxon>
        <taxon>Eurotiomycetidae</taxon>
        <taxon>Eurotiales</taxon>
        <taxon>Aspergillaceae</taxon>
        <taxon>Aspergillus</taxon>
        <taxon>Aspergillus subgen. Circumdati</taxon>
    </lineage>
</organism>
<evidence type="ECO:0000313" key="3">
    <source>
        <dbReference type="EMBL" id="KAF9885774.1"/>
    </source>
</evidence>
<dbReference type="AlphaFoldDB" id="A0AAD4CFZ1"/>
<dbReference type="InterPro" id="IPR051693">
    <property type="entry name" value="UPF0046_metallophosphoest"/>
</dbReference>
<keyword evidence="4" id="KW-1185">Reference proteome</keyword>
<evidence type="ECO:0000259" key="2">
    <source>
        <dbReference type="Pfam" id="PF00149"/>
    </source>
</evidence>
<gene>
    <name evidence="3" type="ORF">FE257_012356</name>
</gene>
<dbReference type="CDD" id="cd07379">
    <property type="entry name" value="MPP_239FB"/>
    <property type="match status" value="1"/>
</dbReference>
<dbReference type="EMBL" id="VCAU01000089">
    <property type="protein sequence ID" value="KAF9885774.1"/>
    <property type="molecule type" value="Genomic_DNA"/>
</dbReference>